<comment type="caution">
    <text evidence="2">The sequence shown here is derived from an EMBL/GenBank/DDBJ whole genome shotgun (WGS) entry which is preliminary data.</text>
</comment>
<keyword evidence="3" id="KW-1185">Reference proteome</keyword>
<accession>A0ABD1XD95</accession>
<proteinExistence type="predicted"/>
<dbReference type="AlphaFoldDB" id="A0ABD1XD95"/>
<evidence type="ECO:0000256" key="1">
    <source>
        <dbReference type="SAM" id="MobiDB-lite"/>
    </source>
</evidence>
<evidence type="ECO:0000313" key="2">
    <source>
        <dbReference type="EMBL" id="KAL2558878.1"/>
    </source>
</evidence>
<organism evidence="2 3">
    <name type="scientific">Forsythia ovata</name>
    <dbReference type="NCBI Taxonomy" id="205694"/>
    <lineage>
        <taxon>Eukaryota</taxon>
        <taxon>Viridiplantae</taxon>
        <taxon>Streptophyta</taxon>
        <taxon>Embryophyta</taxon>
        <taxon>Tracheophyta</taxon>
        <taxon>Spermatophyta</taxon>
        <taxon>Magnoliopsida</taxon>
        <taxon>eudicotyledons</taxon>
        <taxon>Gunneridae</taxon>
        <taxon>Pentapetalae</taxon>
        <taxon>asterids</taxon>
        <taxon>lamiids</taxon>
        <taxon>Lamiales</taxon>
        <taxon>Oleaceae</taxon>
        <taxon>Forsythieae</taxon>
        <taxon>Forsythia</taxon>
    </lineage>
</organism>
<feature type="region of interest" description="Disordered" evidence="1">
    <location>
        <begin position="30"/>
        <end position="54"/>
    </location>
</feature>
<gene>
    <name evidence="2" type="ORF">Fot_03617</name>
</gene>
<protein>
    <submittedName>
        <fullName evidence="2">Uncharacterized protein</fullName>
    </submittedName>
</protein>
<name>A0ABD1XD95_9LAMI</name>
<dbReference type="EMBL" id="JBFOLJ010000001">
    <property type="protein sequence ID" value="KAL2558878.1"/>
    <property type="molecule type" value="Genomic_DNA"/>
</dbReference>
<evidence type="ECO:0000313" key="3">
    <source>
        <dbReference type="Proteomes" id="UP001604277"/>
    </source>
</evidence>
<dbReference type="Proteomes" id="UP001604277">
    <property type="component" value="Unassembled WGS sequence"/>
</dbReference>
<reference evidence="3" key="1">
    <citation type="submission" date="2024-07" db="EMBL/GenBank/DDBJ databases">
        <title>Two chromosome-level genome assemblies of Korean endemic species Abeliophyllum distichum and Forsythia ovata (Oleaceae).</title>
        <authorList>
            <person name="Jang H."/>
        </authorList>
    </citation>
    <scope>NUCLEOTIDE SEQUENCE [LARGE SCALE GENOMIC DNA]</scope>
</reference>
<sequence length="255" mass="28527">MAYTKHKQLNEALAELTKAKDLLAKLGTSGYTDPKGLTETPNSNESTKSRKVGPINFSASTTFPHENMRSSSDRSSTNIKRSALNDCALQELRFHGPIFTWQILFPRGVVQRWDFMKSDHMPLFLQLIGFQEQQIQLRYRRGFRFEQFWFWYGKVDNSGGGIGGSQGDLDPPTFWEKEDGGETKKEEPLIDISEPVTPEAPKIEEVITTEPKVTIEEVIPVEAPKATEAKDESVEPAKVIETVEKPAAGVAAPKS</sequence>